<accession>A0A084TIM6</accession>
<dbReference type="OrthoDB" id="9772349at2"/>
<dbReference type="EMBL" id="JPFK01000007">
    <property type="protein sequence ID" value="KFB00562.1"/>
    <property type="molecule type" value="Genomic_DNA"/>
</dbReference>
<dbReference type="PANTHER" id="PTHR30160">
    <property type="entry name" value="TETRAACYLDISACCHARIDE 4'-KINASE-RELATED"/>
    <property type="match status" value="1"/>
</dbReference>
<sequence>MKVLIIQQKMIGDVLTSSILFEAIKSEYPKAELHYLINSHTFPVVENNPFIDDFKFFTPEIESSKRAFWQFLKTIKQEGYDVVIDVYSKTSSNLITAFSGAKIKISKAKWYTKSVYTHTFKNKAKAQTNAGLAIENRMQMLEPISKELATKIFKPKIYLSQQEIDAAKQLLVSSGITLSQPIYMIGVLGSGHAKTYPLPHMAKLIDFIVSETKGQILFNYIPKQYTEAKTIYNFCTSETKKHIYFDVFGNSLREFLAITSQCTALIGNEGGAVNMAKALNIPTFSIFSPWIKKEAWSLFEDGKTNTSVHLKDVKPELYDGKTMKAMKNDVFALYEIFPPELITPQLAQFLNQD</sequence>
<dbReference type="RefSeq" id="WP_036122002.1">
    <property type="nucleotide sequence ID" value="NZ_BMET01000007.1"/>
</dbReference>
<keyword evidence="4" id="KW-1185">Reference proteome</keyword>
<dbReference type="CDD" id="cd03789">
    <property type="entry name" value="GT9_LPS_heptosyltransferase"/>
    <property type="match status" value="1"/>
</dbReference>
<protein>
    <submittedName>
        <fullName evidence="3">Glycosyltransferase</fullName>
    </submittedName>
</protein>
<gene>
    <name evidence="3" type="ORF">IA57_08810</name>
</gene>
<dbReference type="STRING" id="1197477.IA57_08810"/>
<dbReference type="GO" id="GO:0008713">
    <property type="term" value="F:ADP-heptose-lipopolysaccharide heptosyltransferase activity"/>
    <property type="evidence" value="ECO:0007669"/>
    <property type="project" value="TreeGrafter"/>
</dbReference>
<evidence type="ECO:0000313" key="3">
    <source>
        <dbReference type="EMBL" id="KFB00562.1"/>
    </source>
</evidence>
<dbReference type="SUPFAM" id="SSF53756">
    <property type="entry name" value="UDP-Glycosyltransferase/glycogen phosphorylase"/>
    <property type="match status" value="1"/>
</dbReference>
<evidence type="ECO:0000313" key="4">
    <source>
        <dbReference type="Proteomes" id="UP000028521"/>
    </source>
</evidence>
<reference evidence="4" key="2">
    <citation type="submission" date="2014-07" db="EMBL/GenBank/DDBJ databases">
        <title>Genome sequence of Mangrovimonas yunxiaonensis.</title>
        <authorList>
            <person name="Li Y."/>
            <person name="Zheng T."/>
        </authorList>
    </citation>
    <scope>NUCLEOTIDE SEQUENCE [LARGE SCALE GENOMIC DNA]</scope>
    <source>
        <strain evidence="4">LY01</strain>
    </source>
</reference>
<dbReference type="Proteomes" id="UP000028521">
    <property type="component" value="Unassembled WGS sequence"/>
</dbReference>
<dbReference type="GO" id="GO:0009244">
    <property type="term" value="P:lipopolysaccharide core region biosynthetic process"/>
    <property type="evidence" value="ECO:0007669"/>
    <property type="project" value="TreeGrafter"/>
</dbReference>
<dbReference type="PANTHER" id="PTHR30160:SF7">
    <property type="entry name" value="ADP-HEPTOSE--LPS HEPTOSYLTRANSFERASE 2"/>
    <property type="match status" value="1"/>
</dbReference>
<keyword evidence="1" id="KW-0328">Glycosyltransferase</keyword>
<name>A0A084TIM6_9FLAO</name>
<proteinExistence type="predicted"/>
<comment type="caution">
    <text evidence="3">The sequence shown here is derived from an EMBL/GenBank/DDBJ whole genome shotgun (WGS) entry which is preliminary data.</text>
</comment>
<dbReference type="eggNOG" id="COG0859">
    <property type="taxonomic scope" value="Bacteria"/>
</dbReference>
<dbReference type="AlphaFoldDB" id="A0A084TIM6"/>
<organism evidence="3 4">
    <name type="scientific">Mangrovimonas yunxiaonensis</name>
    <dbReference type="NCBI Taxonomy" id="1197477"/>
    <lineage>
        <taxon>Bacteria</taxon>
        <taxon>Pseudomonadati</taxon>
        <taxon>Bacteroidota</taxon>
        <taxon>Flavobacteriia</taxon>
        <taxon>Flavobacteriales</taxon>
        <taxon>Flavobacteriaceae</taxon>
        <taxon>Mangrovimonas</taxon>
    </lineage>
</organism>
<dbReference type="GO" id="GO:0005829">
    <property type="term" value="C:cytosol"/>
    <property type="evidence" value="ECO:0007669"/>
    <property type="project" value="TreeGrafter"/>
</dbReference>
<dbReference type="Pfam" id="PF01075">
    <property type="entry name" value="Glyco_transf_9"/>
    <property type="match status" value="1"/>
</dbReference>
<dbReference type="InterPro" id="IPR002201">
    <property type="entry name" value="Glyco_trans_9"/>
</dbReference>
<evidence type="ECO:0000256" key="1">
    <source>
        <dbReference type="ARBA" id="ARBA00022676"/>
    </source>
</evidence>
<dbReference type="InterPro" id="IPR051199">
    <property type="entry name" value="LPS_LOS_Heptosyltrfase"/>
</dbReference>
<reference evidence="3 4" key="1">
    <citation type="journal article" date="2014" name="Genome Announc.">
        <title>Draft Genome Sequence of the Algicidal Bacterium Mangrovimonas yunxiaonensis Strain LY01.</title>
        <authorList>
            <person name="Li Y."/>
            <person name="Zhu H."/>
            <person name="Li C."/>
            <person name="Zhang H."/>
            <person name="Chen Z."/>
            <person name="Zheng W."/>
            <person name="Xu H."/>
            <person name="Zheng T."/>
        </authorList>
    </citation>
    <scope>NUCLEOTIDE SEQUENCE [LARGE SCALE GENOMIC DNA]</scope>
    <source>
        <strain evidence="3 4">LY01</strain>
    </source>
</reference>
<keyword evidence="2 3" id="KW-0808">Transferase</keyword>
<dbReference type="Gene3D" id="3.40.50.2000">
    <property type="entry name" value="Glycogen Phosphorylase B"/>
    <property type="match status" value="2"/>
</dbReference>
<evidence type="ECO:0000256" key="2">
    <source>
        <dbReference type="ARBA" id="ARBA00022679"/>
    </source>
</evidence>